<dbReference type="AlphaFoldDB" id="A0A5J4TQ82"/>
<evidence type="ECO:0000313" key="1">
    <source>
        <dbReference type="EMBL" id="KAA6360063.1"/>
    </source>
</evidence>
<proteinExistence type="predicted"/>
<dbReference type="EMBL" id="SNRW01027485">
    <property type="protein sequence ID" value="KAA6360063.1"/>
    <property type="molecule type" value="Genomic_DNA"/>
</dbReference>
<dbReference type="Proteomes" id="UP000324800">
    <property type="component" value="Unassembled WGS sequence"/>
</dbReference>
<evidence type="ECO:0000313" key="2">
    <source>
        <dbReference type="Proteomes" id="UP000324800"/>
    </source>
</evidence>
<protein>
    <submittedName>
        <fullName evidence="1">Uncharacterized protein</fullName>
    </submittedName>
</protein>
<gene>
    <name evidence="1" type="ORF">EZS28_044410</name>
</gene>
<reference evidence="1 2" key="1">
    <citation type="submission" date="2019-03" db="EMBL/GenBank/DDBJ databases">
        <title>Single cell metagenomics reveals metabolic interactions within the superorganism composed of flagellate Streblomastix strix and complex community of Bacteroidetes bacteria on its surface.</title>
        <authorList>
            <person name="Treitli S.C."/>
            <person name="Kolisko M."/>
            <person name="Husnik F."/>
            <person name="Keeling P."/>
            <person name="Hampl V."/>
        </authorList>
    </citation>
    <scope>NUCLEOTIDE SEQUENCE [LARGE SCALE GENOMIC DNA]</scope>
    <source>
        <strain evidence="1">ST1C</strain>
    </source>
</reference>
<sequence length="203" mass="22438">MLYIDPLSLSNPLNGKFDDYVLNTYVGNASAVSPDNRQTISVHKSLREFPLITAYSHAQIADHHNAVASFISQNQQNGPHAVEKPIQNYRCSDDSIPQAVLPQYFYVAYVIFVAHSAVGSSSPLKLVRQINLSSVFHSVTVLFNQIAYVFLGVVVVQSTQQDQTIEQADLFLAPNGAQVYLIPLDASSVMGEQKKFCFEISND</sequence>
<organism evidence="1 2">
    <name type="scientific">Streblomastix strix</name>
    <dbReference type="NCBI Taxonomy" id="222440"/>
    <lineage>
        <taxon>Eukaryota</taxon>
        <taxon>Metamonada</taxon>
        <taxon>Preaxostyla</taxon>
        <taxon>Oxymonadida</taxon>
        <taxon>Streblomastigidae</taxon>
        <taxon>Streblomastix</taxon>
    </lineage>
</organism>
<accession>A0A5J4TQ82</accession>
<name>A0A5J4TQ82_9EUKA</name>
<comment type="caution">
    <text evidence="1">The sequence shown here is derived from an EMBL/GenBank/DDBJ whole genome shotgun (WGS) entry which is preliminary data.</text>
</comment>